<dbReference type="PROSITE" id="PS00854">
    <property type="entry name" value="PROTEASOME_BETA_1"/>
    <property type="match status" value="1"/>
</dbReference>
<gene>
    <name evidence="6" type="ORF">SYNPS1DRAFT_30145</name>
</gene>
<keyword evidence="6" id="KW-0378">Hydrolase</keyword>
<reference evidence="7" key="1">
    <citation type="journal article" date="2018" name="Nat. Microbiol.">
        <title>Leveraging single-cell genomics to expand the fungal tree of life.</title>
        <authorList>
            <person name="Ahrendt S.R."/>
            <person name="Quandt C.A."/>
            <person name="Ciobanu D."/>
            <person name="Clum A."/>
            <person name="Salamov A."/>
            <person name="Andreopoulos B."/>
            <person name="Cheng J.F."/>
            <person name="Woyke T."/>
            <person name="Pelin A."/>
            <person name="Henrissat B."/>
            <person name="Reynolds N.K."/>
            <person name="Benny G.L."/>
            <person name="Smith M.E."/>
            <person name="James T.Y."/>
            <person name="Grigoriev I.V."/>
        </authorList>
    </citation>
    <scope>NUCLEOTIDE SEQUENCE [LARGE SCALE GENOMIC DNA]</scope>
    <source>
        <strain evidence="7">Benny S71-1</strain>
    </source>
</reference>
<dbReference type="GO" id="GO:0005634">
    <property type="term" value="C:nucleus"/>
    <property type="evidence" value="ECO:0007669"/>
    <property type="project" value="UniProtKB-SubCell"/>
</dbReference>
<dbReference type="InterPro" id="IPR016050">
    <property type="entry name" value="Proteasome_bsu_CS"/>
</dbReference>
<dbReference type="Gene3D" id="3.60.20.10">
    <property type="entry name" value="Glutamine Phosphoribosylpyrophosphate, subunit 1, domain 1"/>
    <property type="match status" value="1"/>
</dbReference>
<dbReference type="Proteomes" id="UP000278143">
    <property type="component" value="Unassembled WGS sequence"/>
</dbReference>
<dbReference type="CDD" id="cd03757">
    <property type="entry name" value="proteasome_beta_type_1"/>
    <property type="match status" value="1"/>
</dbReference>
<dbReference type="OrthoDB" id="268479at2759"/>
<evidence type="ECO:0000256" key="2">
    <source>
        <dbReference type="ARBA" id="ARBA00022942"/>
    </source>
</evidence>
<dbReference type="InterPro" id="IPR029055">
    <property type="entry name" value="Ntn_hydrolases_N"/>
</dbReference>
<dbReference type="GO" id="GO:0051603">
    <property type="term" value="P:proteolysis involved in protein catabolic process"/>
    <property type="evidence" value="ECO:0007669"/>
    <property type="project" value="InterPro"/>
</dbReference>
<dbReference type="PROSITE" id="PS51476">
    <property type="entry name" value="PROTEASOME_BETA_2"/>
    <property type="match status" value="1"/>
</dbReference>
<proteinExistence type="inferred from homology"/>
<comment type="subcellular location">
    <subcellularLocation>
        <location evidence="5">Cytoplasm</location>
    </subcellularLocation>
    <subcellularLocation>
        <location evidence="5">Nucleus</location>
    </subcellularLocation>
</comment>
<comment type="subunit">
    <text evidence="5">Component of the proteasome complex.</text>
</comment>
<organism evidence="6 7">
    <name type="scientific">Syncephalis pseudoplumigaleata</name>
    <dbReference type="NCBI Taxonomy" id="1712513"/>
    <lineage>
        <taxon>Eukaryota</taxon>
        <taxon>Fungi</taxon>
        <taxon>Fungi incertae sedis</taxon>
        <taxon>Zoopagomycota</taxon>
        <taxon>Zoopagomycotina</taxon>
        <taxon>Zoopagomycetes</taxon>
        <taxon>Zoopagales</taxon>
        <taxon>Piptocephalidaceae</taxon>
        <taxon>Syncephalis</taxon>
    </lineage>
</organism>
<dbReference type="GO" id="GO:0016787">
    <property type="term" value="F:hydrolase activity"/>
    <property type="evidence" value="ECO:0007669"/>
    <property type="project" value="UniProtKB-KW"/>
</dbReference>
<name>A0A4P9YW66_9FUNG</name>
<dbReference type="FunFam" id="3.60.20.10:FF:000027">
    <property type="entry name" value="Proteasome subunit beta type-6"/>
    <property type="match status" value="1"/>
</dbReference>
<comment type="subunit">
    <text evidence="4">The 26S proteasome consists of a 20S proteasome core and two 19S regulatory subunits. The 20S proteasome core is composed of 28 subunits that are arranged in four stacked rings, resulting in a barrel-shaped structure. The two end rings are each formed by seven alpha subunits, and the two central rings are each formed by seven beta subunits. The catalytic chamber with the active sites is on the inside of the barrel.</text>
</comment>
<sequence length="223" mass="25108">MEYATQHRATEQAIQHRFDPYADNGGTILAIAGEDFCVVAGDTRQSEGYSINSRYAPKVFKMKNNVVLANSGFHADGVTLTKRLNQRIEWYRHAHEKDMSAPAFAQMLATTLYGRRFFPYYSFCIVGRGMVYGYDPVGSYERYQCRAAGSAQNLVQPFLDSQITLNGQKDAQPTPLSLADVLCIVKDAFTSATERDIYTGDYIELHIITREGVETQLHPLKKD</sequence>
<dbReference type="PANTHER" id="PTHR32194:SF2">
    <property type="entry name" value="PROTEASOME SUBUNIT BETA TYPE-1"/>
    <property type="match status" value="1"/>
</dbReference>
<dbReference type="PANTHER" id="PTHR32194">
    <property type="entry name" value="METALLOPROTEASE TLDD"/>
    <property type="match status" value="1"/>
</dbReference>
<keyword evidence="7" id="KW-1185">Reference proteome</keyword>
<dbReference type="SUPFAM" id="SSF56235">
    <property type="entry name" value="N-terminal nucleophile aminohydrolases (Ntn hydrolases)"/>
    <property type="match status" value="1"/>
</dbReference>
<dbReference type="InterPro" id="IPR001353">
    <property type="entry name" value="Proteasome_sua/b"/>
</dbReference>
<dbReference type="EMBL" id="KZ990455">
    <property type="protein sequence ID" value="RKP24088.1"/>
    <property type="molecule type" value="Genomic_DNA"/>
</dbReference>
<dbReference type="Pfam" id="PF00227">
    <property type="entry name" value="Proteasome"/>
    <property type="match status" value="1"/>
</dbReference>
<comment type="function">
    <text evidence="5">Component of the proteasome, a multicatalytic proteinase complex which is characterized by its ability to cleave peptides with Arg, Phe, Tyr, Leu, and Glu adjacent to the leaving group at neutral or slightly basic pH. The proteasome has an ATP-dependent proteolytic activity.</text>
</comment>
<evidence type="ECO:0000256" key="3">
    <source>
        <dbReference type="ARBA" id="ARBA00023242"/>
    </source>
</evidence>
<protein>
    <recommendedName>
        <fullName evidence="5">Proteasome subunit beta</fullName>
    </recommendedName>
</protein>
<evidence type="ECO:0000313" key="6">
    <source>
        <dbReference type="EMBL" id="RKP24088.1"/>
    </source>
</evidence>
<dbReference type="GO" id="GO:0019774">
    <property type="term" value="C:proteasome core complex, beta-subunit complex"/>
    <property type="evidence" value="ECO:0007669"/>
    <property type="project" value="UniProtKB-ARBA"/>
</dbReference>
<evidence type="ECO:0000256" key="1">
    <source>
        <dbReference type="ARBA" id="ARBA00022490"/>
    </source>
</evidence>
<dbReference type="AlphaFoldDB" id="A0A4P9YW66"/>
<comment type="similarity">
    <text evidence="5">Belongs to the peptidase T1B family.</text>
</comment>
<keyword evidence="2 5" id="KW-0647">Proteasome</keyword>
<evidence type="ECO:0000256" key="5">
    <source>
        <dbReference type="RuleBase" id="RU004203"/>
    </source>
</evidence>
<keyword evidence="1 5" id="KW-0963">Cytoplasm</keyword>
<accession>A0A4P9YW66</accession>
<dbReference type="GO" id="GO:0005737">
    <property type="term" value="C:cytoplasm"/>
    <property type="evidence" value="ECO:0007669"/>
    <property type="project" value="UniProtKB-SubCell"/>
</dbReference>
<evidence type="ECO:0000256" key="4">
    <source>
        <dbReference type="ARBA" id="ARBA00026071"/>
    </source>
</evidence>
<evidence type="ECO:0000313" key="7">
    <source>
        <dbReference type="Proteomes" id="UP000278143"/>
    </source>
</evidence>
<keyword evidence="3 5" id="KW-0539">Nucleus</keyword>
<dbReference type="InterPro" id="IPR023333">
    <property type="entry name" value="Proteasome_suB-type"/>
</dbReference>